<evidence type="ECO:0000313" key="2">
    <source>
        <dbReference type="Proteomes" id="UP001604336"/>
    </source>
</evidence>
<evidence type="ECO:0000313" key="1">
    <source>
        <dbReference type="EMBL" id="KAL2534552.1"/>
    </source>
</evidence>
<reference evidence="2" key="1">
    <citation type="submission" date="2024-07" db="EMBL/GenBank/DDBJ databases">
        <title>Two chromosome-level genome assemblies of Korean endemic species Abeliophyllum distichum and Forsythia ovata (Oleaceae).</title>
        <authorList>
            <person name="Jang H."/>
        </authorList>
    </citation>
    <scope>NUCLEOTIDE SEQUENCE [LARGE SCALE GENOMIC DNA]</scope>
</reference>
<protein>
    <submittedName>
        <fullName evidence="1">Uncharacterized protein</fullName>
    </submittedName>
</protein>
<organism evidence="1 2">
    <name type="scientific">Abeliophyllum distichum</name>
    <dbReference type="NCBI Taxonomy" id="126358"/>
    <lineage>
        <taxon>Eukaryota</taxon>
        <taxon>Viridiplantae</taxon>
        <taxon>Streptophyta</taxon>
        <taxon>Embryophyta</taxon>
        <taxon>Tracheophyta</taxon>
        <taxon>Spermatophyta</taxon>
        <taxon>Magnoliopsida</taxon>
        <taxon>eudicotyledons</taxon>
        <taxon>Gunneridae</taxon>
        <taxon>Pentapetalae</taxon>
        <taxon>asterids</taxon>
        <taxon>lamiids</taxon>
        <taxon>Lamiales</taxon>
        <taxon>Oleaceae</taxon>
        <taxon>Forsythieae</taxon>
        <taxon>Abeliophyllum</taxon>
    </lineage>
</organism>
<name>A0ABD1VB36_9LAMI</name>
<gene>
    <name evidence="1" type="ORF">Adt_07903</name>
</gene>
<sequence length="103" mass="11474">MAYNRSDDDFSGLNDVPISDDIIDQFGGSINPIDLEDVQEDVDTQPTISSITKRKDTEQNAKCWQHFELVLTGKVVDGVSEFKAQCNHCQVSLTKGDMHDSPK</sequence>
<dbReference type="Proteomes" id="UP001604336">
    <property type="component" value="Unassembled WGS sequence"/>
</dbReference>
<comment type="caution">
    <text evidence="1">The sequence shown here is derived from an EMBL/GenBank/DDBJ whole genome shotgun (WGS) entry which is preliminary data.</text>
</comment>
<accession>A0ABD1VB36</accession>
<dbReference type="EMBL" id="JBFOLK010000002">
    <property type="protein sequence ID" value="KAL2534552.1"/>
    <property type="molecule type" value="Genomic_DNA"/>
</dbReference>
<dbReference type="AlphaFoldDB" id="A0ABD1VB36"/>
<proteinExistence type="predicted"/>
<keyword evidence="2" id="KW-1185">Reference proteome</keyword>